<dbReference type="Gene3D" id="3.40.30.10">
    <property type="entry name" value="Glutaredoxin"/>
    <property type="match status" value="1"/>
</dbReference>
<dbReference type="PROSITE" id="PS00194">
    <property type="entry name" value="THIOREDOXIN_1"/>
    <property type="match status" value="1"/>
</dbReference>
<sequence precursor="true">MSRSLSLLTLATLMISALLLGCEQSAPVMTQPTPTKVAPPVLSAEAAPAKSPNAISPEAVVLTMGNEELLAESLKKHRGKLVFVDYWATWCGPCVEFFPHTVQLHEKFGDKGLEVISVSFDNLAEEGKVRLFLADQGAKFENILSSYNGASVEAAEGFQFEGVLPHFRLYGRDGSLLAKWDGAPENIDAEIERLISGVDPVSPAAEAPSTETPTETAAPVASEQ</sequence>
<dbReference type="GO" id="GO:0030313">
    <property type="term" value="C:cell envelope"/>
    <property type="evidence" value="ECO:0007669"/>
    <property type="project" value="UniProtKB-SubCell"/>
</dbReference>
<dbReference type="PROSITE" id="PS51352">
    <property type="entry name" value="THIOREDOXIN_2"/>
    <property type="match status" value="1"/>
</dbReference>
<dbReference type="SUPFAM" id="SSF52833">
    <property type="entry name" value="Thioredoxin-like"/>
    <property type="match status" value="1"/>
</dbReference>
<dbReference type="AlphaFoldDB" id="D2QYA6"/>
<feature type="chain" id="PRO_5003035279" evidence="5">
    <location>
        <begin position="31"/>
        <end position="224"/>
    </location>
</feature>
<dbReference type="InterPro" id="IPR013740">
    <property type="entry name" value="Redoxin"/>
</dbReference>
<comment type="subcellular location">
    <subcellularLocation>
        <location evidence="1">Cell envelope</location>
    </subcellularLocation>
</comment>
<dbReference type="EMBL" id="CP001848">
    <property type="protein sequence ID" value="ADB16320.1"/>
    <property type="molecule type" value="Genomic_DNA"/>
</dbReference>
<evidence type="ECO:0000256" key="1">
    <source>
        <dbReference type="ARBA" id="ARBA00004196"/>
    </source>
</evidence>
<accession>D2QYA6</accession>
<evidence type="ECO:0000256" key="3">
    <source>
        <dbReference type="ARBA" id="ARBA00023284"/>
    </source>
</evidence>
<evidence type="ECO:0000256" key="2">
    <source>
        <dbReference type="ARBA" id="ARBA00022748"/>
    </source>
</evidence>
<dbReference type="OrthoDB" id="288837at2"/>
<organism evidence="7 8">
    <name type="scientific">Pirellula staleyi (strain ATCC 27377 / DSM 6068 / ICPB 4128)</name>
    <name type="common">Pirella staleyi</name>
    <dbReference type="NCBI Taxonomy" id="530564"/>
    <lineage>
        <taxon>Bacteria</taxon>
        <taxon>Pseudomonadati</taxon>
        <taxon>Planctomycetota</taxon>
        <taxon>Planctomycetia</taxon>
        <taxon>Pirellulales</taxon>
        <taxon>Pirellulaceae</taxon>
        <taxon>Pirellula</taxon>
    </lineage>
</organism>
<keyword evidence="8" id="KW-1185">Reference proteome</keyword>
<protein>
    <submittedName>
        <fullName evidence="7">Redoxin domain protein</fullName>
    </submittedName>
</protein>
<evidence type="ECO:0000259" key="6">
    <source>
        <dbReference type="PROSITE" id="PS51352"/>
    </source>
</evidence>
<dbReference type="InterPro" id="IPR017937">
    <property type="entry name" value="Thioredoxin_CS"/>
</dbReference>
<reference evidence="7 8" key="1">
    <citation type="journal article" date="2009" name="Stand. Genomic Sci.">
        <title>Complete genome sequence of Pirellula staleyi type strain (ATCC 27377).</title>
        <authorList>
            <person name="Clum A."/>
            <person name="Tindall B.J."/>
            <person name="Sikorski J."/>
            <person name="Ivanova N."/>
            <person name="Mavrommatis K."/>
            <person name="Lucas S."/>
            <person name="Glavina del Rio T."/>
            <person name="Nolan M."/>
            <person name="Chen F."/>
            <person name="Tice H."/>
            <person name="Pitluck S."/>
            <person name="Cheng J.F."/>
            <person name="Chertkov O."/>
            <person name="Brettin T."/>
            <person name="Han C."/>
            <person name="Detter J.C."/>
            <person name="Kuske C."/>
            <person name="Bruce D."/>
            <person name="Goodwin L."/>
            <person name="Ovchinikova G."/>
            <person name="Pati A."/>
            <person name="Mikhailova N."/>
            <person name="Chen A."/>
            <person name="Palaniappan K."/>
            <person name="Land M."/>
            <person name="Hauser L."/>
            <person name="Chang Y.J."/>
            <person name="Jeffries C.D."/>
            <person name="Chain P."/>
            <person name="Rohde M."/>
            <person name="Goker M."/>
            <person name="Bristow J."/>
            <person name="Eisen J.A."/>
            <person name="Markowitz V."/>
            <person name="Hugenholtz P."/>
            <person name="Kyrpides N.C."/>
            <person name="Klenk H.P."/>
            <person name="Lapidus A."/>
        </authorList>
    </citation>
    <scope>NUCLEOTIDE SEQUENCE [LARGE SCALE GENOMIC DNA]</scope>
    <source>
        <strain evidence="8">ATCC 27377 / DSM 6068 / ICPB 4128</strain>
    </source>
</reference>
<keyword evidence="3" id="KW-0676">Redox-active center</keyword>
<proteinExistence type="predicted"/>
<dbReference type="PANTHER" id="PTHR42852">
    <property type="entry name" value="THIOL:DISULFIDE INTERCHANGE PROTEIN DSBE"/>
    <property type="match status" value="1"/>
</dbReference>
<evidence type="ECO:0000256" key="5">
    <source>
        <dbReference type="SAM" id="SignalP"/>
    </source>
</evidence>
<feature type="domain" description="Thioredoxin" evidence="6">
    <location>
        <begin position="41"/>
        <end position="200"/>
    </location>
</feature>
<dbReference type="HOGENOM" id="CLU_042529_11_0_0"/>
<dbReference type="CDD" id="cd02966">
    <property type="entry name" value="TlpA_like_family"/>
    <property type="match status" value="1"/>
</dbReference>
<dbReference type="PROSITE" id="PS51257">
    <property type="entry name" value="PROKAR_LIPOPROTEIN"/>
    <property type="match status" value="1"/>
</dbReference>
<dbReference type="eggNOG" id="COG0526">
    <property type="taxonomic scope" value="Bacteria"/>
</dbReference>
<gene>
    <name evidence="7" type="ordered locus">Psta_1645</name>
</gene>
<dbReference type="KEGG" id="psl:Psta_1645"/>
<name>D2QYA6_PIRSD</name>
<evidence type="ECO:0000313" key="7">
    <source>
        <dbReference type="EMBL" id="ADB16320.1"/>
    </source>
</evidence>
<dbReference type="Proteomes" id="UP000001887">
    <property type="component" value="Chromosome"/>
</dbReference>
<dbReference type="GO" id="GO:0016491">
    <property type="term" value="F:oxidoreductase activity"/>
    <property type="evidence" value="ECO:0007669"/>
    <property type="project" value="InterPro"/>
</dbReference>
<feature type="signal peptide" evidence="5">
    <location>
        <begin position="1"/>
        <end position="30"/>
    </location>
</feature>
<dbReference type="PANTHER" id="PTHR42852:SF13">
    <property type="entry name" value="PROTEIN DIPZ"/>
    <property type="match status" value="1"/>
</dbReference>
<keyword evidence="2" id="KW-0201">Cytochrome c-type biogenesis</keyword>
<feature type="compositionally biased region" description="Low complexity" evidence="4">
    <location>
        <begin position="202"/>
        <end position="224"/>
    </location>
</feature>
<dbReference type="Pfam" id="PF08534">
    <property type="entry name" value="Redoxin"/>
    <property type="match status" value="1"/>
</dbReference>
<evidence type="ECO:0000256" key="4">
    <source>
        <dbReference type="SAM" id="MobiDB-lite"/>
    </source>
</evidence>
<evidence type="ECO:0000313" key="8">
    <source>
        <dbReference type="Proteomes" id="UP000001887"/>
    </source>
</evidence>
<dbReference type="STRING" id="530564.Psta_1645"/>
<keyword evidence="5" id="KW-0732">Signal</keyword>
<dbReference type="InterPro" id="IPR036249">
    <property type="entry name" value="Thioredoxin-like_sf"/>
</dbReference>
<dbReference type="InterPro" id="IPR013766">
    <property type="entry name" value="Thioredoxin_domain"/>
</dbReference>
<feature type="region of interest" description="Disordered" evidence="4">
    <location>
        <begin position="198"/>
        <end position="224"/>
    </location>
</feature>
<dbReference type="GO" id="GO:0017004">
    <property type="term" value="P:cytochrome complex assembly"/>
    <property type="evidence" value="ECO:0007669"/>
    <property type="project" value="UniProtKB-KW"/>
</dbReference>
<dbReference type="InterPro" id="IPR050553">
    <property type="entry name" value="Thioredoxin_ResA/DsbE_sf"/>
</dbReference>